<reference evidence="1" key="1">
    <citation type="submission" date="2025-08" db="UniProtKB">
        <authorList>
            <consortium name="Ensembl"/>
        </authorList>
    </citation>
    <scope>IDENTIFICATION</scope>
</reference>
<dbReference type="AlphaFoldDB" id="A0A8C5RUG1"/>
<name>A0A8C5RUG1_LATLA</name>
<reference evidence="1" key="2">
    <citation type="submission" date="2025-09" db="UniProtKB">
        <authorList>
            <consortium name="Ensembl"/>
        </authorList>
    </citation>
    <scope>IDENTIFICATION</scope>
</reference>
<protein>
    <submittedName>
        <fullName evidence="1">Uncharacterized protein</fullName>
    </submittedName>
</protein>
<evidence type="ECO:0000313" key="1">
    <source>
        <dbReference type="Ensembl" id="ENSLLTP00000007457.1"/>
    </source>
</evidence>
<dbReference type="Proteomes" id="UP000694406">
    <property type="component" value="Unplaced"/>
</dbReference>
<keyword evidence="2" id="KW-1185">Reference proteome</keyword>
<accession>A0A8C5RUG1</accession>
<dbReference type="Ensembl" id="ENSLLTT00000007736.1">
    <property type="protein sequence ID" value="ENSLLTP00000007457.1"/>
    <property type="gene ID" value="ENSLLTG00000005652.1"/>
</dbReference>
<organism evidence="1 2">
    <name type="scientific">Laticauda laticaudata</name>
    <name type="common">Blue-ringed sea krait</name>
    <name type="synonym">Blue-lipped sea krait</name>
    <dbReference type="NCBI Taxonomy" id="8630"/>
    <lineage>
        <taxon>Eukaryota</taxon>
        <taxon>Metazoa</taxon>
        <taxon>Chordata</taxon>
        <taxon>Craniata</taxon>
        <taxon>Vertebrata</taxon>
        <taxon>Euteleostomi</taxon>
        <taxon>Lepidosauria</taxon>
        <taxon>Squamata</taxon>
        <taxon>Bifurcata</taxon>
        <taxon>Unidentata</taxon>
        <taxon>Episquamata</taxon>
        <taxon>Toxicofera</taxon>
        <taxon>Serpentes</taxon>
        <taxon>Colubroidea</taxon>
        <taxon>Elapidae</taxon>
        <taxon>Laticaudinae</taxon>
        <taxon>Laticauda</taxon>
    </lineage>
</organism>
<sequence length="43" mass="4823">MLRRGRGFVHYLHPTDELSLVCEVRFPAYCALVLVHSPGIGDP</sequence>
<evidence type="ECO:0000313" key="2">
    <source>
        <dbReference type="Proteomes" id="UP000694406"/>
    </source>
</evidence>
<proteinExistence type="predicted"/>